<evidence type="ECO:0000313" key="5">
    <source>
        <dbReference type="Proteomes" id="UP001196408"/>
    </source>
</evidence>
<feature type="domain" description="3H" evidence="1">
    <location>
        <begin position="71"/>
        <end position="166"/>
    </location>
</feature>
<dbReference type="Proteomes" id="UP001197492">
    <property type="component" value="Unassembled WGS sequence"/>
</dbReference>
<dbReference type="AlphaFoldDB" id="A0AAW4N000"/>
<dbReference type="GO" id="GO:0036094">
    <property type="term" value="F:small molecule binding"/>
    <property type="evidence" value="ECO:0007669"/>
    <property type="project" value="InterPro"/>
</dbReference>
<dbReference type="InterPro" id="IPR013196">
    <property type="entry name" value="HTH_11"/>
</dbReference>
<reference evidence="3 6" key="1">
    <citation type="submission" date="2021-06" db="EMBL/GenBank/DDBJ databases">
        <title>Collection of gut derived symbiotic bacterial strains cultured from healthy donors.</title>
        <authorList>
            <person name="Lin H."/>
            <person name="Littmann E."/>
            <person name="Pamer E.G."/>
        </authorList>
    </citation>
    <scope>NUCLEOTIDE SEQUENCE</scope>
    <source>
        <strain evidence="4 6">MSK.21.70</strain>
        <strain evidence="3">MSK.21.82</strain>
    </source>
</reference>
<proteinExistence type="predicted"/>
<dbReference type="Pfam" id="PF02829">
    <property type="entry name" value="3H"/>
    <property type="match status" value="1"/>
</dbReference>
<dbReference type="PANTHER" id="PTHR40068:SF1">
    <property type="entry name" value="TRANSCRIPTION REPRESSOR NIAR-RELATED"/>
    <property type="match status" value="1"/>
</dbReference>
<evidence type="ECO:0000259" key="2">
    <source>
        <dbReference type="Pfam" id="PF08279"/>
    </source>
</evidence>
<dbReference type="Proteomes" id="UP001196408">
    <property type="component" value="Unassembled WGS sequence"/>
</dbReference>
<evidence type="ECO:0000259" key="1">
    <source>
        <dbReference type="Pfam" id="PF02829"/>
    </source>
</evidence>
<dbReference type="PIRSF" id="PIRSF037847">
    <property type="entry name" value="NiaR"/>
    <property type="match status" value="1"/>
</dbReference>
<dbReference type="EMBL" id="JAHOEF010000069">
    <property type="protein sequence ID" value="MBV3383364.1"/>
    <property type="molecule type" value="Genomic_DNA"/>
</dbReference>
<organism evidence="3 5">
    <name type="scientific">Catenibacterium mitsuokai</name>
    <dbReference type="NCBI Taxonomy" id="100886"/>
    <lineage>
        <taxon>Bacteria</taxon>
        <taxon>Bacillati</taxon>
        <taxon>Bacillota</taxon>
        <taxon>Erysipelotrichia</taxon>
        <taxon>Erysipelotrichales</taxon>
        <taxon>Coprobacillaceae</taxon>
        <taxon>Catenibacterium</taxon>
    </lineage>
</organism>
<evidence type="ECO:0000313" key="4">
    <source>
        <dbReference type="EMBL" id="MBV3393368.1"/>
    </source>
</evidence>
<comment type="caution">
    <text evidence="3">The sequence shown here is derived from an EMBL/GenBank/DDBJ whole genome shotgun (WGS) entry which is preliminary data.</text>
</comment>
<evidence type="ECO:0000313" key="6">
    <source>
        <dbReference type="Proteomes" id="UP001197492"/>
    </source>
</evidence>
<accession>A0AAW4N000</accession>
<dbReference type="InterPro" id="IPR026043">
    <property type="entry name" value="NadR"/>
</dbReference>
<feature type="domain" description="Helix-turn-helix type 11" evidence="2">
    <location>
        <begin position="6"/>
        <end position="59"/>
    </location>
</feature>
<dbReference type="InterPro" id="IPR004173">
    <property type="entry name" value="3H_domain"/>
</dbReference>
<dbReference type="Pfam" id="PF08279">
    <property type="entry name" value="HTH_11"/>
    <property type="match status" value="1"/>
</dbReference>
<evidence type="ECO:0000313" key="3">
    <source>
        <dbReference type="EMBL" id="MBV3383364.1"/>
    </source>
</evidence>
<dbReference type="PANTHER" id="PTHR40068">
    <property type="entry name" value="TRANSCRIPTION REPRESSOR NIAR-RELATED"/>
    <property type="match status" value="1"/>
</dbReference>
<gene>
    <name evidence="3" type="ORF">KSV97_09095</name>
    <name evidence="4" type="ORF">KSW06_08925</name>
</gene>
<dbReference type="EMBL" id="JAHOEL010000067">
    <property type="protein sequence ID" value="MBV3393368.1"/>
    <property type="molecule type" value="Genomic_DNA"/>
</dbReference>
<dbReference type="RefSeq" id="WP_217748072.1">
    <property type="nucleotide sequence ID" value="NZ_JAHOEB010000069.1"/>
</dbReference>
<name>A0AAW4N000_9FIRM</name>
<keyword evidence="6" id="KW-1185">Reference proteome</keyword>
<protein>
    <submittedName>
        <fullName evidence="3">Transcription repressor NadR</fullName>
    </submittedName>
</protein>
<sequence>MTGKERRDYILTELMEGDTPISASNFAKRLQVSRQVIVNDVALLRANNHVIEATNKGYIIRQSAMVERVLKMQHTDADIEKELNTIVDLGGYVKDIFVYHKAYHIVRAPLNIASRLDVKKYLDNLKCGKSISLMTVTSGYHYHTICAETDERLDEIQDALSKLGYLAKLQEYEPVEF</sequence>